<dbReference type="CDD" id="cd16417">
    <property type="entry name" value="HAD_PGPase"/>
    <property type="match status" value="1"/>
</dbReference>
<comment type="similarity">
    <text evidence="4">Belongs to the HAD-like hydrolase superfamily. CbbY/CbbZ/Gph/YieH family.</text>
</comment>
<dbReference type="GO" id="GO:0006281">
    <property type="term" value="P:DNA repair"/>
    <property type="evidence" value="ECO:0007669"/>
    <property type="project" value="TreeGrafter"/>
</dbReference>
<keyword evidence="6" id="KW-0479">Metal-binding</keyword>
<dbReference type="GO" id="GO:0005975">
    <property type="term" value="P:carbohydrate metabolic process"/>
    <property type="evidence" value="ECO:0007669"/>
    <property type="project" value="InterPro"/>
</dbReference>
<evidence type="ECO:0000256" key="3">
    <source>
        <dbReference type="ARBA" id="ARBA00004818"/>
    </source>
</evidence>
<dbReference type="SFLD" id="SFLDG01135">
    <property type="entry name" value="C1.5.6:_HAD__Beta-PGM__Phospha"/>
    <property type="match status" value="1"/>
</dbReference>
<dbReference type="InterPro" id="IPR036412">
    <property type="entry name" value="HAD-like_sf"/>
</dbReference>
<evidence type="ECO:0000313" key="10">
    <source>
        <dbReference type="EMBL" id="SFV66978.1"/>
    </source>
</evidence>
<proteinExistence type="inferred from homology"/>
<gene>
    <name evidence="10" type="ORF">MNB_SV-14-1873</name>
</gene>
<dbReference type="InterPro" id="IPR037512">
    <property type="entry name" value="PGPase_prok"/>
</dbReference>
<dbReference type="EC" id="3.1.3.18" evidence="5"/>
<evidence type="ECO:0000256" key="5">
    <source>
        <dbReference type="ARBA" id="ARBA00013078"/>
    </source>
</evidence>
<comment type="catalytic activity">
    <reaction evidence="1">
        <text>2-phosphoglycolate + H2O = glycolate + phosphate</text>
        <dbReference type="Rhea" id="RHEA:14369"/>
        <dbReference type="ChEBI" id="CHEBI:15377"/>
        <dbReference type="ChEBI" id="CHEBI:29805"/>
        <dbReference type="ChEBI" id="CHEBI:43474"/>
        <dbReference type="ChEBI" id="CHEBI:58033"/>
        <dbReference type="EC" id="3.1.3.18"/>
    </reaction>
</comment>
<evidence type="ECO:0000256" key="1">
    <source>
        <dbReference type="ARBA" id="ARBA00000830"/>
    </source>
</evidence>
<dbReference type="Gene3D" id="3.40.50.1000">
    <property type="entry name" value="HAD superfamily/HAD-like"/>
    <property type="match status" value="1"/>
</dbReference>
<dbReference type="GO" id="GO:0005829">
    <property type="term" value="C:cytosol"/>
    <property type="evidence" value="ECO:0007669"/>
    <property type="project" value="TreeGrafter"/>
</dbReference>
<protein>
    <recommendedName>
        <fullName evidence="5">phosphoglycolate phosphatase</fullName>
        <ecNumber evidence="5">3.1.3.18</ecNumber>
    </recommendedName>
</protein>
<dbReference type="GO" id="GO:0046295">
    <property type="term" value="P:glycolate biosynthetic process"/>
    <property type="evidence" value="ECO:0007669"/>
    <property type="project" value="UniProtKB-UniPathway"/>
</dbReference>
<dbReference type="InterPro" id="IPR041492">
    <property type="entry name" value="HAD_2"/>
</dbReference>
<dbReference type="PANTHER" id="PTHR43434:SF1">
    <property type="entry name" value="PHOSPHOGLYCOLATE PHOSPHATASE"/>
    <property type="match status" value="1"/>
</dbReference>
<evidence type="ECO:0000256" key="7">
    <source>
        <dbReference type="ARBA" id="ARBA00022801"/>
    </source>
</evidence>
<evidence type="ECO:0000256" key="4">
    <source>
        <dbReference type="ARBA" id="ARBA00006171"/>
    </source>
</evidence>
<dbReference type="HAMAP" id="MF_00495">
    <property type="entry name" value="GPH_hydrolase_bact"/>
    <property type="match status" value="1"/>
</dbReference>
<dbReference type="PANTHER" id="PTHR43434">
    <property type="entry name" value="PHOSPHOGLYCOLATE PHOSPHATASE"/>
    <property type="match status" value="1"/>
</dbReference>
<dbReference type="SUPFAM" id="SSF56784">
    <property type="entry name" value="HAD-like"/>
    <property type="match status" value="1"/>
</dbReference>
<evidence type="ECO:0000256" key="6">
    <source>
        <dbReference type="ARBA" id="ARBA00022723"/>
    </source>
</evidence>
<accession>A0A1W1CM80</accession>
<dbReference type="GO" id="GO:0008967">
    <property type="term" value="F:phosphoglycolate phosphatase activity"/>
    <property type="evidence" value="ECO:0007669"/>
    <property type="project" value="UniProtKB-EC"/>
</dbReference>
<dbReference type="NCBIfam" id="TIGR01662">
    <property type="entry name" value="HAD-SF-IIIA"/>
    <property type="match status" value="1"/>
</dbReference>
<evidence type="ECO:0000256" key="8">
    <source>
        <dbReference type="ARBA" id="ARBA00022842"/>
    </source>
</evidence>
<dbReference type="InterPro" id="IPR023198">
    <property type="entry name" value="PGP-like_dom2"/>
</dbReference>
<dbReference type="Pfam" id="PF13419">
    <property type="entry name" value="HAD_2"/>
    <property type="match status" value="1"/>
</dbReference>
<name>A0A1W1CM80_9ZZZZ</name>
<organism evidence="10">
    <name type="scientific">hydrothermal vent metagenome</name>
    <dbReference type="NCBI Taxonomy" id="652676"/>
    <lineage>
        <taxon>unclassified sequences</taxon>
        <taxon>metagenomes</taxon>
        <taxon>ecological metagenomes</taxon>
    </lineage>
</organism>
<dbReference type="EMBL" id="FPHN01000217">
    <property type="protein sequence ID" value="SFV66978.1"/>
    <property type="molecule type" value="Genomic_DNA"/>
</dbReference>
<comment type="cofactor">
    <cofactor evidence="2">
        <name>Mg(2+)</name>
        <dbReference type="ChEBI" id="CHEBI:18420"/>
    </cofactor>
</comment>
<dbReference type="SFLD" id="SFLDS00003">
    <property type="entry name" value="Haloacid_Dehalogenase"/>
    <property type="match status" value="1"/>
</dbReference>
<keyword evidence="9" id="KW-0119">Carbohydrate metabolism</keyword>
<dbReference type="AlphaFoldDB" id="A0A1W1CM80"/>
<dbReference type="FunFam" id="3.40.50.1000:FF:000022">
    <property type="entry name" value="Phosphoglycolate phosphatase"/>
    <property type="match status" value="1"/>
</dbReference>
<dbReference type="UniPathway" id="UPA00865">
    <property type="reaction ID" value="UER00834"/>
</dbReference>
<keyword evidence="7 10" id="KW-0378">Hydrolase</keyword>
<sequence length="224" mass="24819">MKFKNKKVIIFDLDGSLIDSAPDLALAVNHMLTSVHHANFDEATIDGWVGNGALILVKRALSGSRNINKNLDSDFVKKALDIFLEFYSKNLCIKTAPYPNVRSSLKVLKSKGYRLAIVTNKPFDFVEPILKGLELLEFFEYFIGGDSLAQKKPSPLPLLHICEQLKVSLKESIMVGDSKNDILAGNACGMDTIALSYGYNYGENIEIYNPSIIIDDFGEILALL</sequence>
<dbReference type="NCBIfam" id="NF009695">
    <property type="entry name" value="PRK13222.1-2"/>
    <property type="match status" value="1"/>
</dbReference>
<dbReference type="InterPro" id="IPR023214">
    <property type="entry name" value="HAD_sf"/>
</dbReference>
<dbReference type="InterPro" id="IPR050155">
    <property type="entry name" value="HAD-like_hydrolase_sf"/>
</dbReference>
<dbReference type="InterPro" id="IPR006549">
    <property type="entry name" value="HAD-SF_hydro_IIIA"/>
</dbReference>
<reference evidence="10" key="1">
    <citation type="submission" date="2016-10" db="EMBL/GenBank/DDBJ databases">
        <authorList>
            <person name="de Groot N.N."/>
        </authorList>
    </citation>
    <scope>NUCLEOTIDE SEQUENCE</scope>
</reference>
<dbReference type="SFLD" id="SFLDG01129">
    <property type="entry name" value="C1.5:_HAD__Beta-PGM__Phosphata"/>
    <property type="match status" value="1"/>
</dbReference>
<comment type="pathway">
    <text evidence="3">Organic acid metabolism; glycolate biosynthesis; glycolate from 2-phosphoglycolate: step 1/1.</text>
</comment>
<dbReference type="Gene3D" id="1.10.150.240">
    <property type="entry name" value="Putative phosphatase, domain 2"/>
    <property type="match status" value="1"/>
</dbReference>
<evidence type="ECO:0000256" key="9">
    <source>
        <dbReference type="ARBA" id="ARBA00023277"/>
    </source>
</evidence>
<dbReference type="InterPro" id="IPR006439">
    <property type="entry name" value="HAD-SF_hydro_IA"/>
</dbReference>
<dbReference type="NCBIfam" id="TIGR01549">
    <property type="entry name" value="HAD-SF-IA-v1"/>
    <property type="match status" value="1"/>
</dbReference>
<keyword evidence="8" id="KW-0460">Magnesium</keyword>
<dbReference type="GO" id="GO:0046872">
    <property type="term" value="F:metal ion binding"/>
    <property type="evidence" value="ECO:0007669"/>
    <property type="project" value="UniProtKB-KW"/>
</dbReference>
<evidence type="ECO:0000256" key="2">
    <source>
        <dbReference type="ARBA" id="ARBA00001946"/>
    </source>
</evidence>
<dbReference type="NCBIfam" id="TIGR01449">
    <property type="entry name" value="PGP_bact"/>
    <property type="match status" value="1"/>
</dbReference>